<dbReference type="PANTHER" id="PTHR48007">
    <property type="entry name" value="LEUCINE-RICH REPEAT RECEPTOR-LIKE PROTEIN KINASE PXC1"/>
    <property type="match status" value="1"/>
</dbReference>
<keyword evidence="1" id="KW-0433">Leucine-rich repeat</keyword>
<dbReference type="InterPro" id="IPR025875">
    <property type="entry name" value="Leu-rich_rpt_4"/>
</dbReference>
<gene>
    <name evidence="6" type="ORF">COLO4_05418</name>
</gene>
<evidence type="ECO:0000256" key="2">
    <source>
        <dbReference type="ARBA" id="ARBA00022737"/>
    </source>
</evidence>
<dbReference type="InterPro" id="IPR001611">
    <property type="entry name" value="Leu-rich_rpt"/>
</dbReference>
<feature type="transmembrane region" description="Helical" evidence="4">
    <location>
        <begin position="275"/>
        <end position="298"/>
    </location>
</feature>
<evidence type="ECO:0000256" key="5">
    <source>
        <dbReference type="SAM" id="SignalP"/>
    </source>
</evidence>
<feature type="region of interest" description="Disordered" evidence="3">
    <location>
        <begin position="240"/>
        <end position="266"/>
    </location>
</feature>
<keyword evidence="4" id="KW-0472">Membrane</keyword>
<evidence type="ECO:0008006" key="8">
    <source>
        <dbReference type="Google" id="ProtNLM"/>
    </source>
</evidence>
<feature type="compositionally biased region" description="Low complexity" evidence="3">
    <location>
        <begin position="249"/>
        <end position="261"/>
    </location>
</feature>
<comment type="caution">
    <text evidence="6">The sequence shown here is derived from an EMBL/GenBank/DDBJ whole genome shotgun (WGS) entry which is preliminary data.</text>
</comment>
<dbReference type="Gene3D" id="1.10.510.10">
    <property type="entry name" value="Transferase(Phosphotransferase) domain 1"/>
    <property type="match status" value="1"/>
</dbReference>
<feature type="signal peptide" evidence="5">
    <location>
        <begin position="1"/>
        <end position="22"/>
    </location>
</feature>
<sequence length="494" mass="55114">MSLYPGKLLFFTIISLFFISDARLTLDRSDSIALSSIVKDLGINSQRFPTTNPCSAAGVFCEIRRNDNNANYDLRVTRLVFKSKGLDGFLSPAIGKLSQLKELSVPHNNIADQVPPQIVDCKKLEILDLQNNHFSGEIASNLYSLIRLRVLHLSSNKFTGDLSFFKYFPNLESLSLANNLFSGKIPIEILSFRNLTFLDFSGNNFHIGSTRKVDDQSTVSRYPTRYIFVERSNNINNSTIVAPLPNGNKSTTPKTPVSSPPAHKHKNRKSKVIRWILVGLILGFLVGGAAGTVTFKLVMRVIKGRWRDFELEPSIFSPFFKEPTDISFLEKEDGLASLEIIGRGGCGEVYKAKLPGSGGKMIAIKKVILPSRNAAELTDEGTVGYIAPEYLQTLELTDKCDIYSFGVTLGVLVMGKLPSDDFFQHPDKMSLVKWMRNIWTSDNPSQAIDPKLMGQGYEEQILLVLKTAYLCTLEDPKERPSIKDVKGMLSQRKN</sequence>
<keyword evidence="7" id="KW-1185">Reference proteome</keyword>
<dbReference type="EMBL" id="AWUE01012343">
    <property type="protein sequence ID" value="OMP09494.1"/>
    <property type="molecule type" value="Genomic_DNA"/>
</dbReference>
<dbReference type="InterPro" id="IPR011009">
    <property type="entry name" value="Kinase-like_dom_sf"/>
</dbReference>
<dbReference type="InterPro" id="IPR032675">
    <property type="entry name" value="LRR_dom_sf"/>
</dbReference>
<dbReference type="SUPFAM" id="SSF56112">
    <property type="entry name" value="Protein kinase-like (PK-like)"/>
    <property type="match status" value="2"/>
</dbReference>
<reference evidence="7" key="1">
    <citation type="submission" date="2013-09" db="EMBL/GenBank/DDBJ databases">
        <title>Corchorus olitorius genome sequencing.</title>
        <authorList>
            <person name="Alam M."/>
            <person name="Haque M.S."/>
            <person name="Islam M.S."/>
            <person name="Emdad E.M."/>
            <person name="Islam M.M."/>
            <person name="Ahmed B."/>
            <person name="Halim A."/>
            <person name="Hossen Q.M.M."/>
            <person name="Hossain M.Z."/>
            <person name="Ahmed R."/>
            <person name="Khan M.M."/>
            <person name="Islam R."/>
            <person name="Rashid M.M."/>
            <person name="Khan S.A."/>
            <person name="Rahman M.S."/>
            <person name="Alam M."/>
            <person name="Yahiya A.S."/>
            <person name="Khan M.S."/>
            <person name="Azam M.S."/>
            <person name="Haque T."/>
            <person name="Lashkar M.Z.H."/>
            <person name="Akhand A.I."/>
            <person name="Morshed G."/>
            <person name="Roy S."/>
            <person name="Uddin K.S."/>
            <person name="Rabeya T."/>
            <person name="Hossain A.S."/>
            <person name="Chowdhury A."/>
            <person name="Snigdha A.R."/>
            <person name="Mortoza M.S."/>
            <person name="Matin S.A."/>
            <person name="Hoque S.M.E."/>
            <person name="Islam M.K."/>
            <person name="Roy D.K."/>
            <person name="Haider R."/>
            <person name="Moosa M.M."/>
            <person name="Elias S.M."/>
            <person name="Hasan A.M."/>
            <person name="Jahan S."/>
            <person name="Shafiuddin M."/>
            <person name="Mahmood N."/>
            <person name="Shommy N.S."/>
        </authorList>
    </citation>
    <scope>NUCLEOTIDE SEQUENCE [LARGE SCALE GENOMIC DNA]</scope>
    <source>
        <strain evidence="7">cv. O-4</strain>
    </source>
</reference>
<dbReference type="Pfam" id="PF12799">
    <property type="entry name" value="LRR_4"/>
    <property type="match status" value="1"/>
</dbReference>
<dbReference type="Gene3D" id="3.80.10.10">
    <property type="entry name" value="Ribonuclease Inhibitor"/>
    <property type="match status" value="1"/>
</dbReference>
<dbReference type="Proteomes" id="UP000187203">
    <property type="component" value="Unassembled WGS sequence"/>
</dbReference>
<dbReference type="OrthoDB" id="4062651at2759"/>
<evidence type="ECO:0000256" key="1">
    <source>
        <dbReference type="ARBA" id="ARBA00022614"/>
    </source>
</evidence>
<evidence type="ECO:0000256" key="3">
    <source>
        <dbReference type="SAM" id="MobiDB-lite"/>
    </source>
</evidence>
<evidence type="ECO:0000313" key="7">
    <source>
        <dbReference type="Proteomes" id="UP000187203"/>
    </source>
</evidence>
<organism evidence="6 7">
    <name type="scientific">Corchorus olitorius</name>
    <dbReference type="NCBI Taxonomy" id="93759"/>
    <lineage>
        <taxon>Eukaryota</taxon>
        <taxon>Viridiplantae</taxon>
        <taxon>Streptophyta</taxon>
        <taxon>Embryophyta</taxon>
        <taxon>Tracheophyta</taxon>
        <taxon>Spermatophyta</taxon>
        <taxon>Magnoliopsida</taxon>
        <taxon>eudicotyledons</taxon>
        <taxon>Gunneridae</taxon>
        <taxon>Pentapetalae</taxon>
        <taxon>rosids</taxon>
        <taxon>malvids</taxon>
        <taxon>Malvales</taxon>
        <taxon>Malvaceae</taxon>
        <taxon>Grewioideae</taxon>
        <taxon>Apeibeae</taxon>
        <taxon>Corchorus</taxon>
    </lineage>
</organism>
<protein>
    <recommendedName>
        <fullName evidence="8">Protein kinase domain-containing protein</fullName>
    </recommendedName>
</protein>
<dbReference type="STRING" id="93759.A0A1R3KR06"/>
<keyword evidence="4" id="KW-1133">Transmembrane helix</keyword>
<dbReference type="SUPFAM" id="SSF52058">
    <property type="entry name" value="L domain-like"/>
    <property type="match status" value="1"/>
</dbReference>
<name>A0A1R3KR06_9ROSI</name>
<evidence type="ECO:0000256" key="4">
    <source>
        <dbReference type="SAM" id="Phobius"/>
    </source>
</evidence>
<feature type="chain" id="PRO_5012187449" description="Protein kinase domain-containing protein" evidence="5">
    <location>
        <begin position="23"/>
        <end position="494"/>
    </location>
</feature>
<accession>A0A1R3KR06</accession>
<dbReference type="InterPro" id="IPR046959">
    <property type="entry name" value="PRK1-6/SRF4-like"/>
</dbReference>
<dbReference type="PANTHER" id="PTHR48007:SF4">
    <property type="entry name" value="LEUCINE-RICH REPEAT RECEPTOR-LIKE PROTEIN KINASE PXC1"/>
    <property type="match status" value="1"/>
</dbReference>
<dbReference type="Pfam" id="PF00560">
    <property type="entry name" value="LRR_1"/>
    <property type="match status" value="1"/>
</dbReference>
<proteinExistence type="predicted"/>
<keyword evidence="5" id="KW-0732">Signal</keyword>
<evidence type="ECO:0000313" key="6">
    <source>
        <dbReference type="EMBL" id="OMP09494.1"/>
    </source>
</evidence>
<dbReference type="AlphaFoldDB" id="A0A1R3KR06"/>
<keyword evidence="4" id="KW-0812">Transmembrane</keyword>
<keyword evidence="2" id="KW-0677">Repeat</keyword>